<feature type="compositionally biased region" description="Basic and acidic residues" evidence="2">
    <location>
        <begin position="131"/>
        <end position="146"/>
    </location>
</feature>
<reference evidence="4" key="2">
    <citation type="submission" date="2022-04" db="EMBL/GenBank/DDBJ databases">
        <authorList>
            <person name="Fokt H."/>
            <person name="Baines J."/>
        </authorList>
    </citation>
    <scope>NUCLEOTIDE SEQUENCE</scope>
    <source>
        <strain evidence="4">KH569_7</strain>
    </source>
</reference>
<dbReference type="Pfam" id="PF03050">
    <property type="entry name" value="DDE_Tnp_IS66"/>
    <property type="match status" value="1"/>
</dbReference>
<protein>
    <submittedName>
        <fullName evidence="4">IS66 family transposase</fullName>
    </submittedName>
</protein>
<dbReference type="AlphaFoldDB" id="A0A9X2SZT7"/>
<dbReference type="EMBL" id="JAMZEE010000087">
    <property type="protein sequence ID" value="MCR6510017.1"/>
    <property type="molecule type" value="Genomic_DNA"/>
</dbReference>
<feature type="region of interest" description="Disordered" evidence="2">
    <location>
        <begin position="88"/>
        <end position="163"/>
    </location>
</feature>
<feature type="compositionally biased region" description="Basic and acidic residues" evidence="2">
    <location>
        <begin position="154"/>
        <end position="163"/>
    </location>
</feature>
<dbReference type="PANTHER" id="PTHR33678">
    <property type="entry name" value="BLL1576 PROTEIN"/>
    <property type="match status" value="1"/>
</dbReference>
<dbReference type="Proteomes" id="UP001143810">
    <property type="component" value="Unassembled WGS sequence"/>
</dbReference>
<dbReference type="NCBIfam" id="NF033517">
    <property type="entry name" value="transpos_IS66"/>
    <property type="match status" value="1"/>
</dbReference>
<evidence type="ECO:0000256" key="1">
    <source>
        <dbReference type="SAM" id="Coils"/>
    </source>
</evidence>
<dbReference type="PANTHER" id="PTHR33678:SF2">
    <property type="match status" value="1"/>
</dbReference>
<organism evidence="4 5">
    <name type="scientific">Bacteroides muris</name>
    <name type="common">ex Fokt et al. 2023</name>
    <dbReference type="NCBI Taxonomy" id="2937417"/>
    <lineage>
        <taxon>Bacteria</taxon>
        <taxon>Pseudomonadati</taxon>
        <taxon>Bacteroidota</taxon>
        <taxon>Bacteroidia</taxon>
        <taxon>Bacteroidales</taxon>
        <taxon>Bacteroidaceae</taxon>
        <taxon>Bacteroides</taxon>
    </lineage>
</organism>
<name>A0A9X2SZT7_9BACE</name>
<comment type="caution">
    <text evidence="4">The sequence shown here is derived from an EMBL/GenBank/DDBJ whole genome shotgun (WGS) entry which is preliminary data.</text>
</comment>
<evidence type="ECO:0000313" key="4">
    <source>
        <dbReference type="EMBL" id="MCR6510017.1"/>
    </source>
</evidence>
<evidence type="ECO:0000256" key="2">
    <source>
        <dbReference type="SAM" id="MobiDB-lite"/>
    </source>
</evidence>
<dbReference type="RefSeq" id="WP_257941472.1">
    <property type="nucleotide sequence ID" value="NZ_JAMZEE010000087.1"/>
</dbReference>
<keyword evidence="1" id="KW-0175">Coiled coil</keyword>
<dbReference type="InterPro" id="IPR004291">
    <property type="entry name" value="Transposase_IS66_central"/>
</dbReference>
<feature type="coiled-coil region" evidence="1">
    <location>
        <begin position="408"/>
        <end position="435"/>
    </location>
</feature>
<sequence length="562" mass="65521">MIDERIIELYRSQLAAANEEKRMLYAQVKALTEEVSMLRQSMDQSKQAIDDLLAEIKSLCKKLEEKDNRIADLEQQLYDAHEQAKLGKKKRFVRSSEQSKLLNNRDKDVRAEEKSDYDGSSNTQLQDNQEEDSHQEQQDTSPKEAAPRTSKTPNHADETITHKVDEYYELPTGARFMKRNGEIDLCYYTVFEYQPAKIIKHVYEVARVQLADGTFKPTMECPNIVGRCPFSARMFAEMLSWKYVYNLSVNKIRRRLASLGVFLSRSSLNRYLHMGIRAIREKLEELFRNEVKDTDYLMIDETCALIGMVKNEQKSFKKKYIWAFYAHLKKMVYYLYESGSRARKVVTDFLDAFCGYISSDGYVAYSVFDDAEKYPEIIRCGCWTHARRLFVEALDSCSEARTIINDVADLFKVEAECAKKELDAQERKTERENRSVPIMTRIYCRIKSLSKDTATMANSLMKKAVTYMLNQWESLRNFILDGRVQLSNNLCEQRMKPIKLNLKVCQNIGSETAAENASFMFSLMESCKLNKLKEEPYMENLFNTLGMEQVDWKQNLPCFYKQ</sequence>
<proteinExistence type="predicted"/>
<dbReference type="InterPro" id="IPR052344">
    <property type="entry name" value="Transposase-related"/>
</dbReference>
<evidence type="ECO:0000313" key="5">
    <source>
        <dbReference type="Proteomes" id="UP001143810"/>
    </source>
</evidence>
<feature type="compositionally biased region" description="Basic and acidic residues" evidence="2">
    <location>
        <begin position="103"/>
        <end position="117"/>
    </location>
</feature>
<feature type="coiled-coil region" evidence="1">
    <location>
        <begin position="7"/>
        <end position="83"/>
    </location>
</feature>
<gene>
    <name evidence="4" type="ORF">M1B78_18190</name>
</gene>
<feature type="domain" description="Transposase IS66 central" evidence="3">
    <location>
        <begin position="229"/>
        <end position="515"/>
    </location>
</feature>
<feature type="compositionally biased region" description="Polar residues" evidence="2">
    <location>
        <begin position="118"/>
        <end position="127"/>
    </location>
</feature>
<accession>A0A9X2SZT7</accession>
<reference evidence="4" key="1">
    <citation type="journal article" date="2022" name="Arch. Microbiol.">
        <title>Bacteroides muris sp. nov. isolated from the cecum of wild-derived house mice.</title>
        <authorList>
            <person name="Fokt H."/>
            <person name="Unni R."/>
            <person name="Repnik U."/>
            <person name="Schmitz R.A."/>
            <person name="Bramkamp M."/>
            <person name="Baines J.F."/>
            <person name="Unterweger D."/>
        </authorList>
    </citation>
    <scope>NUCLEOTIDE SEQUENCE</scope>
    <source>
        <strain evidence="4">KH569_7</strain>
    </source>
</reference>
<evidence type="ECO:0000259" key="3">
    <source>
        <dbReference type="Pfam" id="PF03050"/>
    </source>
</evidence>